<accession>A0A0V1AX08</accession>
<gene>
    <name evidence="2" type="ORF">T01_15864</name>
</gene>
<proteinExistence type="predicted"/>
<dbReference type="EMBL" id="JYDH01000174">
    <property type="protein sequence ID" value="KRY29314.1"/>
    <property type="molecule type" value="Genomic_DNA"/>
</dbReference>
<comment type="caution">
    <text evidence="2">The sequence shown here is derived from an EMBL/GenBank/DDBJ whole genome shotgun (WGS) entry which is preliminary data.</text>
</comment>
<feature type="region of interest" description="Disordered" evidence="1">
    <location>
        <begin position="83"/>
        <end position="135"/>
    </location>
</feature>
<sequence length="247" mass="27934">MRASKNDEGEISRRVQKLLLSYRNTPHKTTGRSPAELHVGKRLPTLFDRIKPDLNVKRDIEIWKQKMIGEEVCVKNELKSGCSPGITDHHTRGRKKKTEACENDAEIRRQQNSTLNEENLRRSSRKRYTPKNGKTAEYSQLKKRETEKEDVAYTVLMAVTKVSLVVSVICLLMGGSADGGCPVSSTWDNYGGRKLDDGGCLTVVDMFEVKKFYGQVTIEDLHRFCASSFKGGKLLSFTDSQKLQMLD</sequence>
<dbReference type="AlphaFoldDB" id="A0A0V1AX08"/>
<evidence type="ECO:0000256" key="1">
    <source>
        <dbReference type="SAM" id="MobiDB-lite"/>
    </source>
</evidence>
<dbReference type="InParanoid" id="A0A0V1AX08"/>
<reference evidence="2 3" key="1">
    <citation type="submission" date="2015-01" db="EMBL/GenBank/DDBJ databases">
        <title>Evolution of Trichinella species and genotypes.</title>
        <authorList>
            <person name="Korhonen P.K."/>
            <person name="Edoardo P."/>
            <person name="Giuseppe L.R."/>
            <person name="Gasser R.B."/>
        </authorList>
    </citation>
    <scope>NUCLEOTIDE SEQUENCE [LARGE SCALE GENOMIC DNA]</scope>
    <source>
        <strain evidence="2">ISS3</strain>
    </source>
</reference>
<name>A0A0V1AX08_TRISP</name>
<evidence type="ECO:0000313" key="2">
    <source>
        <dbReference type="EMBL" id="KRY29314.1"/>
    </source>
</evidence>
<feature type="non-terminal residue" evidence="2">
    <location>
        <position position="247"/>
    </location>
</feature>
<keyword evidence="3" id="KW-1185">Reference proteome</keyword>
<dbReference type="OrthoDB" id="10058156at2759"/>
<dbReference type="Proteomes" id="UP000054776">
    <property type="component" value="Unassembled WGS sequence"/>
</dbReference>
<evidence type="ECO:0000313" key="3">
    <source>
        <dbReference type="Proteomes" id="UP000054776"/>
    </source>
</evidence>
<protein>
    <submittedName>
        <fullName evidence="2">Uncharacterized protein</fullName>
    </submittedName>
</protein>
<organism evidence="2 3">
    <name type="scientific">Trichinella spiralis</name>
    <name type="common">Trichina worm</name>
    <dbReference type="NCBI Taxonomy" id="6334"/>
    <lineage>
        <taxon>Eukaryota</taxon>
        <taxon>Metazoa</taxon>
        <taxon>Ecdysozoa</taxon>
        <taxon>Nematoda</taxon>
        <taxon>Enoplea</taxon>
        <taxon>Dorylaimia</taxon>
        <taxon>Trichinellida</taxon>
        <taxon>Trichinellidae</taxon>
        <taxon>Trichinella</taxon>
    </lineage>
</organism>